<evidence type="ECO:0000313" key="14">
    <source>
        <dbReference type="EMBL" id="TQL59585.1"/>
    </source>
</evidence>
<dbReference type="InterPro" id="IPR003594">
    <property type="entry name" value="HATPase_dom"/>
</dbReference>
<dbReference type="InterPro" id="IPR005467">
    <property type="entry name" value="His_kinase_dom"/>
</dbReference>
<dbReference type="Gene3D" id="3.30.450.20">
    <property type="entry name" value="PAS domain"/>
    <property type="match status" value="3"/>
</dbReference>
<evidence type="ECO:0000259" key="11">
    <source>
        <dbReference type="PROSITE" id="PS50109"/>
    </source>
</evidence>
<evidence type="ECO:0000259" key="13">
    <source>
        <dbReference type="PROSITE" id="PS50113"/>
    </source>
</evidence>
<feature type="domain" description="Histidine kinase" evidence="11">
    <location>
        <begin position="549"/>
        <end position="767"/>
    </location>
</feature>
<evidence type="ECO:0000256" key="3">
    <source>
        <dbReference type="ARBA" id="ARBA00004236"/>
    </source>
</evidence>
<dbReference type="FunFam" id="3.30.565.10:FF:000006">
    <property type="entry name" value="Sensor histidine kinase WalK"/>
    <property type="match status" value="1"/>
</dbReference>
<comment type="subcellular location">
    <subcellularLocation>
        <location evidence="3">Cell membrane</location>
    </subcellularLocation>
</comment>
<dbReference type="EMBL" id="VFOQ01000001">
    <property type="protein sequence ID" value="TQL59585.1"/>
    <property type="molecule type" value="Genomic_DNA"/>
</dbReference>
<name>A0A542ZGZ4_9MICO</name>
<organism evidence="14 15">
    <name type="scientific">Oryzihumus leptocrescens</name>
    <dbReference type="NCBI Taxonomy" id="297536"/>
    <lineage>
        <taxon>Bacteria</taxon>
        <taxon>Bacillati</taxon>
        <taxon>Actinomycetota</taxon>
        <taxon>Actinomycetes</taxon>
        <taxon>Micrococcales</taxon>
        <taxon>Intrasporangiaceae</taxon>
        <taxon>Oryzihumus</taxon>
    </lineage>
</organism>
<dbReference type="PROSITE" id="PS50113">
    <property type="entry name" value="PAC"/>
    <property type="match status" value="1"/>
</dbReference>
<dbReference type="FunFam" id="1.10.287.130:FF:000001">
    <property type="entry name" value="Two-component sensor histidine kinase"/>
    <property type="match status" value="1"/>
</dbReference>
<evidence type="ECO:0000259" key="12">
    <source>
        <dbReference type="PROSITE" id="PS50112"/>
    </source>
</evidence>
<dbReference type="GO" id="GO:0009927">
    <property type="term" value="F:histidine phosphotransfer kinase activity"/>
    <property type="evidence" value="ECO:0007669"/>
    <property type="project" value="TreeGrafter"/>
</dbReference>
<feature type="domain" description="PAS" evidence="12">
    <location>
        <begin position="42"/>
        <end position="94"/>
    </location>
</feature>
<keyword evidence="9" id="KW-0472">Membrane</keyword>
<comment type="caution">
    <text evidence="14">The sequence shown here is derived from an EMBL/GenBank/DDBJ whole genome shotgun (WGS) entry which is preliminary data.</text>
</comment>
<feature type="domain" description="PAC" evidence="13">
    <location>
        <begin position="97"/>
        <end position="148"/>
    </location>
</feature>
<dbReference type="AlphaFoldDB" id="A0A542ZGZ4"/>
<dbReference type="SMART" id="SM00388">
    <property type="entry name" value="HisKA"/>
    <property type="match status" value="1"/>
</dbReference>
<evidence type="ECO:0000256" key="7">
    <source>
        <dbReference type="ARBA" id="ARBA00022777"/>
    </source>
</evidence>
<dbReference type="RefSeq" id="WP_185746040.1">
    <property type="nucleotide sequence ID" value="NZ_BAAAKX010000004.1"/>
</dbReference>
<dbReference type="Pfam" id="PF08447">
    <property type="entry name" value="PAS_3"/>
    <property type="match status" value="1"/>
</dbReference>
<evidence type="ECO:0000256" key="2">
    <source>
        <dbReference type="ARBA" id="ARBA00001968"/>
    </source>
</evidence>
<dbReference type="CDD" id="cd16922">
    <property type="entry name" value="HATPase_EvgS-ArcB-TorS-like"/>
    <property type="match status" value="1"/>
</dbReference>
<keyword evidence="6" id="KW-0808">Transferase</keyword>
<dbReference type="GO" id="GO:0006355">
    <property type="term" value="P:regulation of DNA-templated transcription"/>
    <property type="evidence" value="ECO:0007669"/>
    <property type="project" value="InterPro"/>
</dbReference>
<evidence type="ECO:0000313" key="15">
    <source>
        <dbReference type="Proteomes" id="UP000319514"/>
    </source>
</evidence>
<reference evidence="14 15" key="1">
    <citation type="submission" date="2019-06" db="EMBL/GenBank/DDBJ databases">
        <title>Sequencing the genomes of 1000 actinobacteria strains.</title>
        <authorList>
            <person name="Klenk H.-P."/>
        </authorList>
    </citation>
    <scope>NUCLEOTIDE SEQUENCE [LARGE SCALE GENOMIC DNA]</scope>
    <source>
        <strain evidence="14 15">DSM 18082</strain>
    </source>
</reference>
<dbReference type="SUPFAM" id="SSF47384">
    <property type="entry name" value="Homodimeric domain of signal transducing histidine kinase"/>
    <property type="match status" value="1"/>
</dbReference>
<dbReference type="PROSITE" id="PS50112">
    <property type="entry name" value="PAS"/>
    <property type="match status" value="2"/>
</dbReference>
<dbReference type="GO" id="GO:0005509">
    <property type="term" value="F:calcium ion binding"/>
    <property type="evidence" value="ECO:0007669"/>
    <property type="project" value="UniProtKB-ARBA"/>
</dbReference>
<dbReference type="InterPro" id="IPR000014">
    <property type="entry name" value="PAS"/>
</dbReference>
<protein>
    <recommendedName>
        <fullName evidence="4">histidine kinase</fullName>
        <ecNumber evidence="4">2.7.13.3</ecNumber>
    </recommendedName>
</protein>
<feature type="domain" description="PAS" evidence="12">
    <location>
        <begin position="404"/>
        <end position="459"/>
    </location>
</feature>
<evidence type="ECO:0000256" key="4">
    <source>
        <dbReference type="ARBA" id="ARBA00012438"/>
    </source>
</evidence>
<dbReference type="GO" id="GO:0005886">
    <property type="term" value="C:plasma membrane"/>
    <property type="evidence" value="ECO:0007669"/>
    <property type="project" value="UniProtKB-SubCell"/>
</dbReference>
<dbReference type="InterPro" id="IPR013655">
    <property type="entry name" value="PAS_fold_3"/>
</dbReference>
<dbReference type="Gene3D" id="3.30.565.10">
    <property type="entry name" value="Histidine kinase-like ATPase, C-terminal domain"/>
    <property type="match status" value="1"/>
</dbReference>
<comment type="cofactor">
    <cofactor evidence="2">
        <name>a divalent metal cation</name>
        <dbReference type="ChEBI" id="CHEBI:60240"/>
    </cofactor>
</comment>
<dbReference type="InterPro" id="IPR003661">
    <property type="entry name" value="HisK_dim/P_dom"/>
</dbReference>
<dbReference type="InterPro" id="IPR004358">
    <property type="entry name" value="Sig_transdc_His_kin-like_C"/>
</dbReference>
<evidence type="ECO:0000256" key="1">
    <source>
        <dbReference type="ARBA" id="ARBA00000085"/>
    </source>
</evidence>
<dbReference type="SMART" id="SM00086">
    <property type="entry name" value="PAC"/>
    <property type="match status" value="2"/>
</dbReference>
<dbReference type="Proteomes" id="UP000319514">
    <property type="component" value="Unassembled WGS sequence"/>
</dbReference>
<dbReference type="NCBIfam" id="TIGR00229">
    <property type="entry name" value="sensory_box"/>
    <property type="match status" value="2"/>
</dbReference>
<evidence type="ECO:0000256" key="6">
    <source>
        <dbReference type="ARBA" id="ARBA00022679"/>
    </source>
</evidence>
<dbReference type="CDD" id="cd00082">
    <property type="entry name" value="HisKA"/>
    <property type="match status" value="1"/>
</dbReference>
<sequence length="800" mass="86801">MGRSEAGHAPAATGRDARLRHFAEDLLVARLPVTVYAAVPGADGRWLYISDQVEELLGFTAQQFLDDRELWFQRLHPEDRQRVVQAEDRSLVAGFRNAAEYRMVRADGRVVWVLDDTVLEHVEGEGLVQHGLLSDITRRKRTEMLLAAHTDLLGEVVNGEPLPEILSHLAQTLETTSGAALCHLEIDASEERHAFVSRADVADGSPVRGWKGEELRVPVRDGRREVGRLVLRYPPGRTRGPADDELAASGARLASTVLERAAQQDRVATSLALLEATLESTVDGILVVAASGRIAGANRKFAEMWHIDPELLASGDDGTVMSSVLRQLVYPDAFVERVQELYSDPTASTFDELHFRDGRVFERYSQPQRLNGESVGRVWSFRDVTANRRLEREVREQTTVLERLSRQHESILNSAGDGIYGLDQEGRVTFINDAGTRLLGLPREAVLGRPVDEVIRAEDVTDDIAGEVTAEPAGEPAGQSAGESTGERMGTATRLVTGRHVRADGRVFDSERIVAPIVQDGGVVGSVVILRDISERRAVDTMKDEFISVVSHELRTPLTSIRGALGLLAGGAAGELPPRAHRMVEVASDSSDRLIRLINDILDVERMAAGKLRLRHEQVDVMQLVATAVDETSPLAHDAGVRIEVGAVYGSVWADRDRVVQTLTNLLGNAVKFSTEGSVVRLTVVAGEWQVRFDIVDEGPGIPVDQLEEIFNRFQQVDASDTRSKGGTGLGLAICRGIVEQHGGDIWATSAGPGTGATFSFTLPTGPGGISRRGGSHRTTIASAGSVSTVLGQHRPGTAP</sequence>
<dbReference type="Pfam" id="PF13188">
    <property type="entry name" value="PAS_8"/>
    <property type="match status" value="1"/>
</dbReference>
<evidence type="ECO:0000256" key="10">
    <source>
        <dbReference type="SAM" id="MobiDB-lite"/>
    </source>
</evidence>
<dbReference type="Pfam" id="PF00989">
    <property type="entry name" value="PAS"/>
    <property type="match status" value="1"/>
</dbReference>
<dbReference type="InterPro" id="IPR013767">
    <property type="entry name" value="PAS_fold"/>
</dbReference>
<dbReference type="InterPro" id="IPR036890">
    <property type="entry name" value="HATPase_C_sf"/>
</dbReference>
<keyword evidence="8" id="KW-0902">Two-component regulatory system</keyword>
<dbReference type="PROSITE" id="PS50109">
    <property type="entry name" value="HIS_KIN"/>
    <property type="match status" value="1"/>
</dbReference>
<keyword evidence="7" id="KW-0418">Kinase</keyword>
<gene>
    <name evidence="14" type="ORF">FB474_0942</name>
</gene>
<dbReference type="Pfam" id="PF02518">
    <property type="entry name" value="HATPase_c"/>
    <property type="match status" value="1"/>
</dbReference>
<comment type="catalytic activity">
    <reaction evidence="1">
        <text>ATP + protein L-histidine = ADP + protein N-phospho-L-histidine.</text>
        <dbReference type="EC" id="2.7.13.3"/>
    </reaction>
</comment>
<accession>A0A542ZGZ4</accession>
<keyword evidence="15" id="KW-1185">Reference proteome</keyword>
<dbReference type="Pfam" id="PF00512">
    <property type="entry name" value="HisKA"/>
    <property type="match status" value="1"/>
</dbReference>
<dbReference type="PANTHER" id="PTHR43047:SF72">
    <property type="entry name" value="OSMOSENSING HISTIDINE PROTEIN KINASE SLN1"/>
    <property type="match status" value="1"/>
</dbReference>
<dbReference type="SMART" id="SM00387">
    <property type="entry name" value="HATPase_c"/>
    <property type="match status" value="1"/>
</dbReference>
<dbReference type="PANTHER" id="PTHR43047">
    <property type="entry name" value="TWO-COMPONENT HISTIDINE PROTEIN KINASE"/>
    <property type="match status" value="1"/>
</dbReference>
<dbReference type="InterPro" id="IPR001610">
    <property type="entry name" value="PAC"/>
</dbReference>
<evidence type="ECO:0000256" key="9">
    <source>
        <dbReference type="ARBA" id="ARBA00023136"/>
    </source>
</evidence>
<keyword evidence="5" id="KW-0597">Phosphoprotein</keyword>
<dbReference type="SUPFAM" id="SSF55785">
    <property type="entry name" value="PYP-like sensor domain (PAS domain)"/>
    <property type="match status" value="3"/>
</dbReference>
<feature type="region of interest" description="Disordered" evidence="10">
    <location>
        <begin position="469"/>
        <end position="489"/>
    </location>
</feature>
<evidence type="ECO:0000256" key="8">
    <source>
        <dbReference type="ARBA" id="ARBA00023012"/>
    </source>
</evidence>
<dbReference type="InterPro" id="IPR000700">
    <property type="entry name" value="PAS-assoc_C"/>
</dbReference>
<dbReference type="CDD" id="cd00130">
    <property type="entry name" value="PAS"/>
    <property type="match status" value="2"/>
</dbReference>
<dbReference type="GO" id="GO:0000155">
    <property type="term" value="F:phosphorelay sensor kinase activity"/>
    <property type="evidence" value="ECO:0007669"/>
    <property type="project" value="InterPro"/>
</dbReference>
<dbReference type="InterPro" id="IPR035965">
    <property type="entry name" value="PAS-like_dom_sf"/>
</dbReference>
<dbReference type="EC" id="2.7.13.3" evidence="4"/>
<dbReference type="SMART" id="SM00091">
    <property type="entry name" value="PAS"/>
    <property type="match status" value="3"/>
</dbReference>
<dbReference type="Gene3D" id="1.10.287.130">
    <property type="match status" value="1"/>
</dbReference>
<dbReference type="InterPro" id="IPR036097">
    <property type="entry name" value="HisK_dim/P_sf"/>
</dbReference>
<dbReference type="PRINTS" id="PR00344">
    <property type="entry name" value="BCTRLSENSOR"/>
</dbReference>
<proteinExistence type="predicted"/>
<evidence type="ECO:0000256" key="5">
    <source>
        <dbReference type="ARBA" id="ARBA00022553"/>
    </source>
</evidence>
<dbReference type="SUPFAM" id="SSF55874">
    <property type="entry name" value="ATPase domain of HSP90 chaperone/DNA topoisomerase II/histidine kinase"/>
    <property type="match status" value="1"/>
</dbReference>